<dbReference type="AlphaFoldDB" id="A0A3M7PQX7"/>
<comment type="caution">
    <text evidence="1">The sequence shown here is derived from an EMBL/GenBank/DDBJ whole genome shotgun (WGS) entry which is preliminary data.</text>
</comment>
<reference evidence="1 2" key="1">
    <citation type="journal article" date="2018" name="Sci. Rep.">
        <title>Genomic signatures of local adaptation to the degree of environmental predictability in rotifers.</title>
        <authorList>
            <person name="Franch-Gras L."/>
            <person name="Hahn C."/>
            <person name="Garcia-Roger E.M."/>
            <person name="Carmona M.J."/>
            <person name="Serra M."/>
            <person name="Gomez A."/>
        </authorList>
    </citation>
    <scope>NUCLEOTIDE SEQUENCE [LARGE SCALE GENOMIC DNA]</scope>
    <source>
        <strain evidence="1">HYR1</strain>
    </source>
</reference>
<sequence length="72" mass="7820">MKIYTIHSIAKSLFNMSTKFCIKLFGQALLGTRNLEPLSKDSEMKNINLSFVARVQKGGGSVSVAAPFTPGE</sequence>
<accession>A0A3M7PQX7</accession>
<evidence type="ECO:0000313" key="1">
    <source>
        <dbReference type="EMBL" id="RNA01068.1"/>
    </source>
</evidence>
<dbReference type="Proteomes" id="UP000276133">
    <property type="component" value="Unassembled WGS sequence"/>
</dbReference>
<name>A0A3M7PQX7_BRAPC</name>
<dbReference type="EMBL" id="REGN01009486">
    <property type="protein sequence ID" value="RNA01068.1"/>
    <property type="molecule type" value="Genomic_DNA"/>
</dbReference>
<keyword evidence="2" id="KW-1185">Reference proteome</keyword>
<protein>
    <submittedName>
        <fullName evidence="1">Uncharacterized protein</fullName>
    </submittedName>
</protein>
<evidence type="ECO:0000313" key="2">
    <source>
        <dbReference type="Proteomes" id="UP000276133"/>
    </source>
</evidence>
<proteinExistence type="predicted"/>
<organism evidence="1 2">
    <name type="scientific">Brachionus plicatilis</name>
    <name type="common">Marine rotifer</name>
    <name type="synonym">Brachionus muelleri</name>
    <dbReference type="NCBI Taxonomy" id="10195"/>
    <lineage>
        <taxon>Eukaryota</taxon>
        <taxon>Metazoa</taxon>
        <taxon>Spiralia</taxon>
        <taxon>Gnathifera</taxon>
        <taxon>Rotifera</taxon>
        <taxon>Eurotatoria</taxon>
        <taxon>Monogononta</taxon>
        <taxon>Pseudotrocha</taxon>
        <taxon>Ploima</taxon>
        <taxon>Brachionidae</taxon>
        <taxon>Brachionus</taxon>
    </lineage>
</organism>
<gene>
    <name evidence="1" type="ORF">BpHYR1_029121</name>
</gene>